<keyword evidence="2" id="KW-1185">Reference proteome</keyword>
<proteinExistence type="predicted"/>
<gene>
    <name evidence="1" type="ORF">BT96DRAFT_1022069</name>
</gene>
<accession>A0A6A4HD51</accession>
<evidence type="ECO:0000313" key="2">
    <source>
        <dbReference type="Proteomes" id="UP000799118"/>
    </source>
</evidence>
<protein>
    <submittedName>
        <fullName evidence="1">Uncharacterized protein</fullName>
    </submittedName>
</protein>
<name>A0A6A4HD51_9AGAR</name>
<evidence type="ECO:0000313" key="1">
    <source>
        <dbReference type="EMBL" id="KAE9395167.1"/>
    </source>
</evidence>
<dbReference type="Proteomes" id="UP000799118">
    <property type="component" value="Unassembled WGS sequence"/>
</dbReference>
<organism evidence="1 2">
    <name type="scientific">Gymnopus androsaceus JB14</name>
    <dbReference type="NCBI Taxonomy" id="1447944"/>
    <lineage>
        <taxon>Eukaryota</taxon>
        <taxon>Fungi</taxon>
        <taxon>Dikarya</taxon>
        <taxon>Basidiomycota</taxon>
        <taxon>Agaricomycotina</taxon>
        <taxon>Agaricomycetes</taxon>
        <taxon>Agaricomycetidae</taxon>
        <taxon>Agaricales</taxon>
        <taxon>Marasmiineae</taxon>
        <taxon>Omphalotaceae</taxon>
        <taxon>Gymnopus</taxon>
    </lineage>
</organism>
<dbReference type="EMBL" id="ML769536">
    <property type="protein sequence ID" value="KAE9395167.1"/>
    <property type="molecule type" value="Genomic_DNA"/>
</dbReference>
<sequence length="166" mass="18322">MASSFLPFPPKLRSLYLSQFLPEFLDPGLVLNAFFTRSPTPPPPSNSSIPFSRYPLITPCVLLTVACLQHPLLTLFYLWRKALPSVFWICSGSPSVGTYLWMSFPASPSVLVVPPAGTSSPLPFQHHFTLAPHKSDIHSSGSYDVLLHMETPWGRSTCPGRGIAWP</sequence>
<dbReference type="AlphaFoldDB" id="A0A6A4HD51"/>
<reference evidence="1" key="1">
    <citation type="journal article" date="2019" name="Environ. Microbiol.">
        <title>Fungal ecological strategies reflected in gene transcription - a case study of two litter decomposers.</title>
        <authorList>
            <person name="Barbi F."/>
            <person name="Kohler A."/>
            <person name="Barry K."/>
            <person name="Baskaran P."/>
            <person name="Daum C."/>
            <person name="Fauchery L."/>
            <person name="Ihrmark K."/>
            <person name="Kuo A."/>
            <person name="LaButti K."/>
            <person name="Lipzen A."/>
            <person name="Morin E."/>
            <person name="Grigoriev I.V."/>
            <person name="Henrissat B."/>
            <person name="Lindahl B."/>
            <person name="Martin F."/>
        </authorList>
    </citation>
    <scope>NUCLEOTIDE SEQUENCE</scope>
    <source>
        <strain evidence="1">JB14</strain>
    </source>
</reference>